<gene>
    <name evidence="1" type="ORF">NCTC11388_03974</name>
</gene>
<sequence length="168" mass="17970">MPVYNTGLKSLKVGDFNPADGAVSNLVEVAVYKDTLKITETEPTQTKHYQAGKTAPKKIHYEAGEETVKFSVMDTSADSLLACLGGTVTTVNSVKTWNKAKGVQKERIKALVAETSDGALIKIPRGSWIGVKNFDLADAAIGLIDITVTPTDTGIDNIPDFTVTDPED</sequence>
<evidence type="ECO:0008006" key="3">
    <source>
        <dbReference type="Google" id="ProtNLM"/>
    </source>
</evidence>
<evidence type="ECO:0000313" key="2">
    <source>
        <dbReference type="Proteomes" id="UP000254893"/>
    </source>
</evidence>
<dbReference type="EMBL" id="UGYW01000002">
    <property type="protein sequence ID" value="SUJ26542.1"/>
    <property type="molecule type" value="Genomic_DNA"/>
</dbReference>
<dbReference type="Proteomes" id="UP000254893">
    <property type="component" value="Unassembled WGS sequence"/>
</dbReference>
<accession>A0A380CSZ1</accession>
<proteinExistence type="predicted"/>
<reference evidence="1 2" key="1">
    <citation type="submission" date="2018-06" db="EMBL/GenBank/DDBJ databases">
        <authorList>
            <consortium name="Pathogen Informatics"/>
            <person name="Doyle S."/>
        </authorList>
    </citation>
    <scope>NUCLEOTIDE SEQUENCE [LARGE SCALE GENOMIC DNA]</scope>
    <source>
        <strain evidence="1 2">NCTC11388</strain>
    </source>
</reference>
<protein>
    <recommendedName>
        <fullName evidence="3">Phage tail protein</fullName>
    </recommendedName>
</protein>
<organism evidence="1 2">
    <name type="scientific">Sphingobacterium spiritivorum</name>
    <name type="common">Flavobacterium spiritivorum</name>
    <dbReference type="NCBI Taxonomy" id="258"/>
    <lineage>
        <taxon>Bacteria</taxon>
        <taxon>Pseudomonadati</taxon>
        <taxon>Bacteroidota</taxon>
        <taxon>Sphingobacteriia</taxon>
        <taxon>Sphingobacteriales</taxon>
        <taxon>Sphingobacteriaceae</taxon>
        <taxon>Sphingobacterium</taxon>
    </lineage>
</organism>
<evidence type="ECO:0000313" key="1">
    <source>
        <dbReference type="EMBL" id="SUJ26542.1"/>
    </source>
</evidence>
<dbReference type="RefSeq" id="WP_115171339.1">
    <property type="nucleotide sequence ID" value="NZ_UGYW01000002.1"/>
</dbReference>
<dbReference type="AlphaFoldDB" id="A0A380CSZ1"/>
<name>A0A380CSZ1_SPHSI</name>